<accession>A0A1M6T6V8</accession>
<keyword evidence="3" id="KW-0238">DNA-binding</keyword>
<dbReference type="SUPFAM" id="SSF46785">
    <property type="entry name" value="Winged helix' DNA-binding domain"/>
    <property type="match status" value="1"/>
</dbReference>
<keyword evidence="4" id="KW-0804">Transcription</keyword>
<dbReference type="Gene3D" id="1.10.4040.10">
    <property type="entry name" value="Penicillinase repressor domain"/>
    <property type="match status" value="1"/>
</dbReference>
<protein>
    <submittedName>
        <fullName evidence="5">Predicted transcriptional regulator</fullName>
    </submittedName>
</protein>
<evidence type="ECO:0000313" key="5">
    <source>
        <dbReference type="EMBL" id="SHK52675.1"/>
    </source>
</evidence>
<evidence type="ECO:0000256" key="4">
    <source>
        <dbReference type="ARBA" id="ARBA00023163"/>
    </source>
</evidence>
<proteinExistence type="inferred from homology"/>
<comment type="similarity">
    <text evidence="1">Belongs to the BlaI transcriptional regulatory family.</text>
</comment>
<dbReference type="InterPro" id="IPR036388">
    <property type="entry name" value="WH-like_DNA-bd_sf"/>
</dbReference>
<keyword evidence="2" id="KW-0805">Transcription regulation</keyword>
<dbReference type="AlphaFoldDB" id="A0A1M6T6V8"/>
<dbReference type="Pfam" id="PF03965">
    <property type="entry name" value="Penicillinase_R"/>
    <property type="match status" value="1"/>
</dbReference>
<evidence type="ECO:0000256" key="2">
    <source>
        <dbReference type="ARBA" id="ARBA00023015"/>
    </source>
</evidence>
<dbReference type="Proteomes" id="UP000183952">
    <property type="component" value="Unassembled WGS sequence"/>
</dbReference>
<evidence type="ECO:0000313" key="6">
    <source>
        <dbReference type="Proteomes" id="UP000183952"/>
    </source>
</evidence>
<dbReference type="EMBL" id="FRAD01000037">
    <property type="protein sequence ID" value="SHK52675.1"/>
    <property type="molecule type" value="Genomic_DNA"/>
</dbReference>
<evidence type="ECO:0000256" key="1">
    <source>
        <dbReference type="ARBA" id="ARBA00011046"/>
    </source>
</evidence>
<name>A0A1M6T6V8_9CLOT</name>
<organism evidence="5 6">
    <name type="scientific">Hathewaya proteolytica DSM 3090</name>
    <dbReference type="NCBI Taxonomy" id="1121331"/>
    <lineage>
        <taxon>Bacteria</taxon>
        <taxon>Bacillati</taxon>
        <taxon>Bacillota</taxon>
        <taxon>Clostridia</taxon>
        <taxon>Eubacteriales</taxon>
        <taxon>Clostridiaceae</taxon>
        <taxon>Hathewaya</taxon>
    </lineage>
</organism>
<gene>
    <name evidence="5" type="ORF">SAMN02745248_02741</name>
</gene>
<keyword evidence="6" id="KW-1185">Reference proteome</keyword>
<evidence type="ECO:0000256" key="3">
    <source>
        <dbReference type="ARBA" id="ARBA00023125"/>
    </source>
</evidence>
<dbReference type="InterPro" id="IPR036390">
    <property type="entry name" value="WH_DNA-bd_sf"/>
</dbReference>
<dbReference type="GO" id="GO:0045892">
    <property type="term" value="P:negative regulation of DNA-templated transcription"/>
    <property type="evidence" value="ECO:0007669"/>
    <property type="project" value="InterPro"/>
</dbReference>
<dbReference type="STRING" id="1121331.SAMN02745248_02741"/>
<sequence>MKRGKVVNRYKLAETESKFAQIIWDNEPISSGELVRKCEEKFNWKKSTTYTVLKKLCQRGIFKNEDAIVTSVITREQFDCIKSKEFVKESFSGSLPKFLAAFMGEKKIDKEEAKRLKDIIDKYIEGE</sequence>
<dbReference type="GO" id="GO:0003677">
    <property type="term" value="F:DNA binding"/>
    <property type="evidence" value="ECO:0007669"/>
    <property type="project" value="UniProtKB-KW"/>
</dbReference>
<dbReference type="Gene3D" id="1.10.10.10">
    <property type="entry name" value="Winged helix-like DNA-binding domain superfamily/Winged helix DNA-binding domain"/>
    <property type="match status" value="1"/>
</dbReference>
<dbReference type="InterPro" id="IPR005650">
    <property type="entry name" value="BlaI_family"/>
</dbReference>
<reference evidence="5 6" key="1">
    <citation type="submission" date="2016-11" db="EMBL/GenBank/DDBJ databases">
        <authorList>
            <person name="Jaros S."/>
            <person name="Januszkiewicz K."/>
            <person name="Wedrychowicz H."/>
        </authorList>
    </citation>
    <scope>NUCLEOTIDE SEQUENCE [LARGE SCALE GENOMIC DNA]</scope>
    <source>
        <strain evidence="5 6">DSM 3090</strain>
    </source>
</reference>